<proteinExistence type="predicted"/>
<dbReference type="SUPFAM" id="SSF63825">
    <property type="entry name" value="YWTD domain"/>
    <property type="match status" value="1"/>
</dbReference>
<gene>
    <name evidence="3" type="ORF">GCM10010123_14570</name>
</gene>
<feature type="compositionally biased region" description="Basic residues" evidence="1">
    <location>
        <begin position="15"/>
        <end position="25"/>
    </location>
</feature>
<reference evidence="3" key="1">
    <citation type="journal article" date="2014" name="Int. J. Syst. Evol. Microbiol.">
        <title>Complete genome sequence of Corynebacterium casei LMG S-19264T (=DSM 44701T), isolated from a smear-ripened cheese.</title>
        <authorList>
            <consortium name="US DOE Joint Genome Institute (JGI-PGF)"/>
            <person name="Walter F."/>
            <person name="Albersmeier A."/>
            <person name="Kalinowski J."/>
            <person name="Ruckert C."/>
        </authorList>
    </citation>
    <scope>NUCLEOTIDE SEQUENCE</scope>
    <source>
        <strain evidence="3">JCM 3090</strain>
    </source>
</reference>
<dbReference type="AlphaFoldDB" id="A0A8J3F8E2"/>
<dbReference type="Proteomes" id="UP000649739">
    <property type="component" value="Unassembled WGS sequence"/>
</dbReference>
<evidence type="ECO:0000313" key="3">
    <source>
        <dbReference type="EMBL" id="GGJ86062.1"/>
    </source>
</evidence>
<organism evidence="3 4">
    <name type="scientific">Pilimelia anulata</name>
    <dbReference type="NCBI Taxonomy" id="53371"/>
    <lineage>
        <taxon>Bacteria</taxon>
        <taxon>Bacillati</taxon>
        <taxon>Actinomycetota</taxon>
        <taxon>Actinomycetes</taxon>
        <taxon>Micromonosporales</taxon>
        <taxon>Micromonosporaceae</taxon>
        <taxon>Pilimelia</taxon>
    </lineage>
</organism>
<accession>A0A8J3F8E2</accession>
<keyword evidence="2" id="KW-0472">Membrane</keyword>
<dbReference type="EMBL" id="BMQB01000002">
    <property type="protein sequence ID" value="GGJ86062.1"/>
    <property type="molecule type" value="Genomic_DNA"/>
</dbReference>
<protein>
    <submittedName>
        <fullName evidence="3">Uncharacterized protein</fullName>
    </submittedName>
</protein>
<sequence length="413" mass="43832">MAQQRPSETTDRIPRQRTARSRRPGRTGDAPQTAPGGPLARLRALPARTLVGAGGVAAAVLAAGVLLLHPTDKAAPPAPAGPADGSIPIAKAWPGVRVSAPFAGNLDDNATFTPRLFVNADLAVGMARTPDGETHRIMLRRADGAATEVRRIPAAIDPIFNGFTVADPGTVVFAESYSEKGSFVTTIWRIDLATGKPSVITTDTGNATFRKSAYDLVVAEGKVHWLTGGNIKYIPAELRSVPLGGGKVTRQKVPTLLSLSTWPYLTSAESAISVPARIYDSKKRTERTVSTTPTESIKCTPAWCRVGVSGPNGLSRVDVMRPDGTGRERMAGPVGTVMNDVAVAGRFEPFSIPEDPMTGTITLRLYDIKTKQVIEVARGAAVVESQGTMLWWALGEPGRQYTWHTADLAAVPA</sequence>
<dbReference type="RefSeq" id="WP_189169238.1">
    <property type="nucleotide sequence ID" value="NZ_BMQB01000002.1"/>
</dbReference>
<evidence type="ECO:0000256" key="1">
    <source>
        <dbReference type="SAM" id="MobiDB-lite"/>
    </source>
</evidence>
<keyword evidence="2" id="KW-0812">Transmembrane</keyword>
<evidence type="ECO:0000313" key="4">
    <source>
        <dbReference type="Proteomes" id="UP000649739"/>
    </source>
</evidence>
<name>A0A8J3F8E2_9ACTN</name>
<keyword evidence="2" id="KW-1133">Transmembrane helix</keyword>
<comment type="caution">
    <text evidence="3">The sequence shown here is derived from an EMBL/GenBank/DDBJ whole genome shotgun (WGS) entry which is preliminary data.</text>
</comment>
<keyword evidence="4" id="KW-1185">Reference proteome</keyword>
<feature type="transmembrane region" description="Helical" evidence="2">
    <location>
        <begin position="50"/>
        <end position="69"/>
    </location>
</feature>
<evidence type="ECO:0000256" key="2">
    <source>
        <dbReference type="SAM" id="Phobius"/>
    </source>
</evidence>
<reference evidence="3" key="2">
    <citation type="submission" date="2020-09" db="EMBL/GenBank/DDBJ databases">
        <authorList>
            <person name="Sun Q."/>
            <person name="Ohkuma M."/>
        </authorList>
    </citation>
    <scope>NUCLEOTIDE SEQUENCE</scope>
    <source>
        <strain evidence="3">JCM 3090</strain>
    </source>
</reference>
<feature type="region of interest" description="Disordered" evidence="1">
    <location>
        <begin position="1"/>
        <end position="39"/>
    </location>
</feature>